<organism evidence="2 3">
    <name type="scientific">Zopfia rhizophila CBS 207.26</name>
    <dbReference type="NCBI Taxonomy" id="1314779"/>
    <lineage>
        <taxon>Eukaryota</taxon>
        <taxon>Fungi</taxon>
        <taxon>Dikarya</taxon>
        <taxon>Ascomycota</taxon>
        <taxon>Pezizomycotina</taxon>
        <taxon>Dothideomycetes</taxon>
        <taxon>Dothideomycetes incertae sedis</taxon>
        <taxon>Zopfiaceae</taxon>
        <taxon>Zopfia</taxon>
    </lineage>
</organism>
<feature type="compositionally biased region" description="Acidic residues" evidence="1">
    <location>
        <begin position="227"/>
        <end position="248"/>
    </location>
</feature>
<dbReference type="SUPFAM" id="SSF53098">
    <property type="entry name" value="Ribonuclease H-like"/>
    <property type="match status" value="1"/>
</dbReference>
<keyword evidence="3" id="KW-1185">Reference proteome</keyword>
<gene>
    <name evidence="2" type="ORF">K469DRAFT_683785</name>
</gene>
<feature type="region of interest" description="Disordered" evidence="1">
    <location>
        <begin position="223"/>
        <end position="248"/>
    </location>
</feature>
<dbReference type="EMBL" id="ML994621">
    <property type="protein sequence ID" value="KAF2189394.1"/>
    <property type="molecule type" value="Genomic_DNA"/>
</dbReference>
<dbReference type="Proteomes" id="UP000800200">
    <property type="component" value="Unassembled WGS sequence"/>
</dbReference>
<evidence type="ECO:0000313" key="3">
    <source>
        <dbReference type="Proteomes" id="UP000800200"/>
    </source>
</evidence>
<reference evidence="2" key="1">
    <citation type="journal article" date="2020" name="Stud. Mycol.">
        <title>101 Dothideomycetes genomes: a test case for predicting lifestyles and emergence of pathogens.</title>
        <authorList>
            <person name="Haridas S."/>
            <person name="Albert R."/>
            <person name="Binder M."/>
            <person name="Bloem J."/>
            <person name="Labutti K."/>
            <person name="Salamov A."/>
            <person name="Andreopoulos B."/>
            <person name="Baker S."/>
            <person name="Barry K."/>
            <person name="Bills G."/>
            <person name="Bluhm B."/>
            <person name="Cannon C."/>
            <person name="Castanera R."/>
            <person name="Culley D."/>
            <person name="Daum C."/>
            <person name="Ezra D."/>
            <person name="Gonzalez J."/>
            <person name="Henrissat B."/>
            <person name="Kuo A."/>
            <person name="Liang C."/>
            <person name="Lipzen A."/>
            <person name="Lutzoni F."/>
            <person name="Magnuson J."/>
            <person name="Mondo S."/>
            <person name="Nolan M."/>
            <person name="Ohm R."/>
            <person name="Pangilinan J."/>
            <person name="Park H.-J."/>
            <person name="Ramirez L."/>
            <person name="Alfaro M."/>
            <person name="Sun H."/>
            <person name="Tritt A."/>
            <person name="Yoshinaga Y."/>
            <person name="Zwiers L.-H."/>
            <person name="Turgeon B."/>
            <person name="Goodwin S."/>
            <person name="Spatafora J."/>
            <person name="Crous P."/>
            <person name="Grigoriev I."/>
        </authorList>
    </citation>
    <scope>NUCLEOTIDE SEQUENCE</scope>
    <source>
        <strain evidence="2">CBS 207.26</strain>
    </source>
</reference>
<proteinExistence type="predicted"/>
<sequence length="274" mass="31629">MRKPNDCLPDKPKEQKEKFERIQSIVQSYRFWEQLSGLKKFLEPFLQVAIALESVRPQASRIFAYFRFLLWEIIYTTSLPSERIKEIIGKRFQDVYKPIMTIAYICDPLAREERQVPINQAMDDGMQNYLSKTYGFDEGDGQTTLISSPLKIREILLIGGRTRIVLGTSKILLSTPSASIIRQEQQNAIGAYQNKSRNRLGNPKVEMLVYLFTNLRIRDQINSEDPQYFDDGEVEEEEPEVLDDDDSGDLSQVIEGLAIAKEIDEMAKLTNYDE</sequence>
<accession>A0A6A6ECB3</accession>
<dbReference type="InterPro" id="IPR012337">
    <property type="entry name" value="RNaseH-like_sf"/>
</dbReference>
<dbReference type="OrthoDB" id="2438128at2759"/>
<evidence type="ECO:0000313" key="2">
    <source>
        <dbReference type="EMBL" id="KAF2189394.1"/>
    </source>
</evidence>
<dbReference type="AlphaFoldDB" id="A0A6A6ECB3"/>
<evidence type="ECO:0000256" key="1">
    <source>
        <dbReference type="SAM" id="MobiDB-lite"/>
    </source>
</evidence>
<protein>
    <submittedName>
        <fullName evidence="2">Uncharacterized protein</fullName>
    </submittedName>
</protein>
<name>A0A6A6ECB3_9PEZI</name>